<dbReference type="GO" id="GO:0005737">
    <property type="term" value="C:cytoplasm"/>
    <property type="evidence" value="ECO:0007669"/>
    <property type="project" value="TreeGrafter"/>
</dbReference>
<dbReference type="GO" id="GO:0008277">
    <property type="term" value="P:regulation of G protein-coupled receptor signaling pathway"/>
    <property type="evidence" value="ECO:0007669"/>
    <property type="project" value="InterPro"/>
</dbReference>
<evidence type="ECO:0000259" key="2">
    <source>
        <dbReference type="Pfam" id="PF18148"/>
    </source>
</evidence>
<dbReference type="InterPro" id="IPR047016">
    <property type="entry name" value="RGS6/7/9/11"/>
</dbReference>
<evidence type="ECO:0000313" key="3">
    <source>
        <dbReference type="EMBL" id="GIX71614.1"/>
    </source>
</evidence>
<dbReference type="GO" id="GO:0043005">
    <property type="term" value="C:neuron projection"/>
    <property type="evidence" value="ECO:0007669"/>
    <property type="project" value="TreeGrafter"/>
</dbReference>
<evidence type="ECO:0000313" key="4">
    <source>
        <dbReference type="Proteomes" id="UP001054945"/>
    </source>
</evidence>
<proteinExistence type="predicted"/>
<dbReference type="GO" id="GO:0005096">
    <property type="term" value="F:GTPase activator activity"/>
    <property type="evidence" value="ECO:0007669"/>
    <property type="project" value="TreeGrafter"/>
</dbReference>
<dbReference type="Gene3D" id="1.10.1240.60">
    <property type="match status" value="1"/>
</dbReference>
<sequence length="195" mass="21731">MVYTCSRVPVQADHAETKNAPGAGRLRGREPGRLQKMFSRKWEFIFMQAEASQASPSLTFIQTVICYKLLKLDQLDVEGFPSTYTHIPVKTGLVKISTNEWEVEVTVKERAFWDVHRPVPGCVNTTEMDIKKACRMNKPIKSAKSAVSGGRISPSVSEADLNTPQDSIKVEVCPSASATRFFTAMLAFTRSHSYV</sequence>
<dbReference type="PANTHER" id="PTHR45746:SF6">
    <property type="entry name" value="LP21163P"/>
    <property type="match status" value="1"/>
</dbReference>
<keyword evidence="4" id="KW-1185">Reference proteome</keyword>
<organism evidence="3 4">
    <name type="scientific">Caerostris extrusa</name>
    <name type="common">Bark spider</name>
    <name type="synonym">Caerostris bankana</name>
    <dbReference type="NCBI Taxonomy" id="172846"/>
    <lineage>
        <taxon>Eukaryota</taxon>
        <taxon>Metazoa</taxon>
        <taxon>Ecdysozoa</taxon>
        <taxon>Arthropoda</taxon>
        <taxon>Chelicerata</taxon>
        <taxon>Arachnida</taxon>
        <taxon>Araneae</taxon>
        <taxon>Araneomorphae</taxon>
        <taxon>Entelegynae</taxon>
        <taxon>Araneoidea</taxon>
        <taxon>Araneidae</taxon>
        <taxon>Caerostris</taxon>
    </lineage>
</organism>
<dbReference type="AlphaFoldDB" id="A0AAV4MI05"/>
<dbReference type="EMBL" id="BPLR01019771">
    <property type="protein sequence ID" value="GIX71614.1"/>
    <property type="molecule type" value="Genomic_DNA"/>
</dbReference>
<keyword evidence="1" id="KW-0734">Signal transduction inhibitor</keyword>
<dbReference type="PANTHER" id="PTHR45746">
    <property type="entry name" value="LP21163P"/>
    <property type="match status" value="1"/>
</dbReference>
<gene>
    <name evidence="3" type="primary">RGS7_0</name>
    <name evidence="3" type="ORF">CEXT_464601</name>
</gene>
<comment type="caution">
    <text evidence="3">The sequence shown here is derived from an EMBL/GenBank/DDBJ whole genome shotgun (WGS) entry which is preliminary data.</text>
</comment>
<protein>
    <submittedName>
        <fullName evidence="3">Regulator of G-protein signaling 7</fullName>
    </submittedName>
</protein>
<dbReference type="Pfam" id="PF18148">
    <property type="entry name" value="RGS_DHEX"/>
    <property type="match status" value="1"/>
</dbReference>
<feature type="domain" description="Regulator of G-protein signalling DHEX" evidence="2">
    <location>
        <begin position="107"/>
        <end position="130"/>
    </location>
</feature>
<name>A0AAV4MI05_CAEEX</name>
<accession>A0AAV4MI05</accession>
<dbReference type="Proteomes" id="UP001054945">
    <property type="component" value="Unassembled WGS sequence"/>
</dbReference>
<reference evidence="3 4" key="1">
    <citation type="submission" date="2021-06" db="EMBL/GenBank/DDBJ databases">
        <title>Caerostris extrusa draft genome.</title>
        <authorList>
            <person name="Kono N."/>
            <person name="Arakawa K."/>
        </authorList>
    </citation>
    <scope>NUCLEOTIDE SEQUENCE [LARGE SCALE GENOMIC DNA]</scope>
</reference>
<dbReference type="GO" id="GO:0009968">
    <property type="term" value="P:negative regulation of signal transduction"/>
    <property type="evidence" value="ECO:0007669"/>
    <property type="project" value="UniProtKB-KW"/>
</dbReference>
<dbReference type="InterPro" id="IPR047017">
    <property type="entry name" value="RGS6/7/9/11_DHEX_sf"/>
</dbReference>
<evidence type="ECO:0000256" key="1">
    <source>
        <dbReference type="ARBA" id="ARBA00022700"/>
    </source>
</evidence>
<dbReference type="InterPro" id="IPR040759">
    <property type="entry name" value="RGS_DHEX"/>
</dbReference>